<evidence type="ECO:0000256" key="2">
    <source>
        <dbReference type="ARBA" id="ARBA00007927"/>
    </source>
</evidence>
<evidence type="ECO:0000313" key="12">
    <source>
        <dbReference type="EMBL" id="GIY43754.1"/>
    </source>
</evidence>
<keyword evidence="6 10" id="KW-0508">mRNA splicing</keyword>
<keyword evidence="8 10" id="KW-0687">Ribonucleoprotein</keyword>
<evidence type="ECO:0000259" key="11">
    <source>
        <dbReference type="PROSITE" id="PS52002"/>
    </source>
</evidence>
<organism evidence="12 13">
    <name type="scientific">Caerostris darwini</name>
    <dbReference type="NCBI Taxonomy" id="1538125"/>
    <lineage>
        <taxon>Eukaryota</taxon>
        <taxon>Metazoa</taxon>
        <taxon>Ecdysozoa</taxon>
        <taxon>Arthropoda</taxon>
        <taxon>Chelicerata</taxon>
        <taxon>Arachnida</taxon>
        <taxon>Araneae</taxon>
        <taxon>Araneomorphae</taxon>
        <taxon>Entelegynae</taxon>
        <taxon>Araneoidea</taxon>
        <taxon>Araneidae</taxon>
        <taxon>Caerostris</taxon>
    </lineage>
</organism>
<evidence type="ECO:0000256" key="8">
    <source>
        <dbReference type="ARBA" id="ARBA00023274"/>
    </source>
</evidence>
<evidence type="ECO:0000256" key="1">
    <source>
        <dbReference type="ARBA" id="ARBA00004123"/>
    </source>
</evidence>
<dbReference type="PANTHER" id="PTHR11021:SF0">
    <property type="entry name" value="SMALL NUCLEAR RIBONUCLEOPROTEIN F"/>
    <property type="match status" value="1"/>
</dbReference>
<proteinExistence type="inferred from homology"/>
<protein>
    <recommendedName>
        <fullName evidence="9">Sm protein F</fullName>
    </recommendedName>
</protein>
<dbReference type="Gene3D" id="2.30.30.100">
    <property type="match status" value="1"/>
</dbReference>
<comment type="caution">
    <text evidence="12">The sequence shown here is derived from an EMBL/GenBank/DDBJ whole genome shotgun (WGS) entry which is preliminary data.</text>
</comment>
<keyword evidence="13" id="KW-1185">Reference proteome</keyword>
<comment type="function">
    <text evidence="10">Plays a role in pre-mRNA splicing as a core component of the spliceosomal U1, U2, U4 and U5 small nuclear ribonucleoproteins (snRNPs), the building blocks of the spliceosome.</text>
</comment>
<feature type="domain" description="Sm" evidence="11">
    <location>
        <begin position="5"/>
        <end position="77"/>
    </location>
</feature>
<keyword evidence="5 10" id="KW-0694">RNA-binding</keyword>
<reference evidence="12 13" key="1">
    <citation type="submission" date="2021-06" db="EMBL/GenBank/DDBJ databases">
        <title>Caerostris darwini draft genome.</title>
        <authorList>
            <person name="Kono N."/>
            <person name="Arakawa K."/>
        </authorList>
    </citation>
    <scope>NUCLEOTIDE SEQUENCE [LARGE SCALE GENOMIC DNA]</scope>
</reference>
<dbReference type="GO" id="GO:0000398">
    <property type="term" value="P:mRNA splicing, via spliceosome"/>
    <property type="evidence" value="ECO:0007669"/>
    <property type="project" value="InterPro"/>
</dbReference>
<evidence type="ECO:0000256" key="9">
    <source>
        <dbReference type="ARBA" id="ARBA00030144"/>
    </source>
</evidence>
<dbReference type="InterPro" id="IPR001163">
    <property type="entry name" value="Sm_dom_euk/arc"/>
</dbReference>
<name>A0AAV4TDJ5_9ARAC</name>
<dbReference type="GO" id="GO:0034715">
    <property type="term" value="C:pICln-Sm protein complex"/>
    <property type="evidence" value="ECO:0007669"/>
    <property type="project" value="TreeGrafter"/>
</dbReference>
<evidence type="ECO:0000256" key="6">
    <source>
        <dbReference type="ARBA" id="ARBA00023187"/>
    </source>
</evidence>
<evidence type="ECO:0000256" key="4">
    <source>
        <dbReference type="ARBA" id="ARBA00022728"/>
    </source>
</evidence>
<gene>
    <name evidence="12" type="primary">snr-5</name>
    <name evidence="12" type="ORF">CDAR_522951</name>
</gene>
<dbReference type="EMBL" id="BPLQ01009397">
    <property type="protein sequence ID" value="GIY43754.1"/>
    <property type="molecule type" value="Genomic_DNA"/>
</dbReference>
<sequence>MNIINPRPFIASLVGQDVRVVLKWGVEYRGKLKAADAYMNLQLENVIEDIEGNSFGIMDQLLIRCNNLLYLHKHIPERKKDTGSEGRDFISLTV</sequence>
<dbReference type="InterPro" id="IPR034100">
    <property type="entry name" value="Sm_F"/>
</dbReference>
<dbReference type="InterPro" id="IPR016487">
    <property type="entry name" value="Lsm6/sSmF"/>
</dbReference>
<dbReference type="Proteomes" id="UP001054837">
    <property type="component" value="Unassembled WGS sequence"/>
</dbReference>
<evidence type="ECO:0000256" key="5">
    <source>
        <dbReference type="ARBA" id="ARBA00022884"/>
    </source>
</evidence>
<evidence type="ECO:0000256" key="3">
    <source>
        <dbReference type="ARBA" id="ARBA00022664"/>
    </source>
</evidence>
<dbReference type="PANTHER" id="PTHR11021">
    <property type="entry name" value="SMALL NUCLEAR RIBONUCLEOPROTEIN F SNRNP-F"/>
    <property type="match status" value="1"/>
</dbReference>
<dbReference type="InterPro" id="IPR047575">
    <property type="entry name" value="Sm"/>
</dbReference>
<dbReference type="PROSITE" id="PS52002">
    <property type="entry name" value="SM"/>
    <property type="match status" value="1"/>
</dbReference>
<accession>A0AAV4TDJ5</accession>
<evidence type="ECO:0000313" key="13">
    <source>
        <dbReference type="Proteomes" id="UP001054837"/>
    </source>
</evidence>
<evidence type="ECO:0000256" key="7">
    <source>
        <dbReference type="ARBA" id="ARBA00023242"/>
    </source>
</evidence>
<dbReference type="GO" id="GO:0003723">
    <property type="term" value="F:RNA binding"/>
    <property type="evidence" value="ECO:0007669"/>
    <property type="project" value="UniProtKB-UniRule"/>
</dbReference>
<evidence type="ECO:0000256" key="10">
    <source>
        <dbReference type="PIRNR" id="PIRNR006609"/>
    </source>
</evidence>
<keyword evidence="7 10" id="KW-0539">Nucleus</keyword>
<dbReference type="SMART" id="SM00651">
    <property type="entry name" value="Sm"/>
    <property type="match status" value="1"/>
</dbReference>
<comment type="subcellular location">
    <subcellularLocation>
        <location evidence="1 10">Nucleus</location>
    </subcellularLocation>
</comment>
<dbReference type="InterPro" id="IPR010920">
    <property type="entry name" value="LSM_dom_sf"/>
</dbReference>
<dbReference type="SUPFAM" id="SSF50182">
    <property type="entry name" value="Sm-like ribonucleoproteins"/>
    <property type="match status" value="1"/>
</dbReference>
<dbReference type="Pfam" id="PF01423">
    <property type="entry name" value="LSM"/>
    <property type="match status" value="1"/>
</dbReference>
<dbReference type="AlphaFoldDB" id="A0AAV4TDJ5"/>
<dbReference type="GO" id="GO:0005685">
    <property type="term" value="C:U1 snRNP"/>
    <property type="evidence" value="ECO:0007669"/>
    <property type="project" value="TreeGrafter"/>
</dbReference>
<dbReference type="GO" id="GO:0071013">
    <property type="term" value="C:catalytic step 2 spliceosome"/>
    <property type="evidence" value="ECO:0007669"/>
    <property type="project" value="TreeGrafter"/>
</dbReference>
<keyword evidence="3 10" id="KW-0507">mRNA processing</keyword>
<comment type="similarity">
    <text evidence="2 10">Belongs to the snRNP Sm proteins family. SmF/LSm6 subfamily.</text>
</comment>
<dbReference type="CDD" id="cd01722">
    <property type="entry name" value="Sm_F"/>
    <property type="match status" value="1"/>
</dbReference>
<keyword evidence="4 10" id="KW-0747">Spliceosome</keyword>